<evidence type="ECO:0000256" key="4">
    <source>
        <dbReference type="ARBA" id="ARBA00022989"/>
    </source>
</evidence>
<keyword evidence="5 6" id="KW-0472">Membrane</keyword>
<dbReference type="RefSeq" id="WP_029313770.1">
    <property type="nucleotide sequence ID" value="NZ_FTNE01000028.1"/>
</dbReference>
<dbReference type="OrthoDB" id="9803381at2"/>
<dbReference type="EMBL" id="FTNE01000028">
    <property type="protein sequence ID" value="SIR39152.1"/>
    <property type="molecule type" value="Genomic_DNA"/>
</dbReference>
<dbReference type="Proteomes" id="UP000186308">
    <property type="component" value="Unassembled WGS sequence"/>
</dbReference>
<dbReference type="PANTHER" id="PTHR35007">
    <property type="entry name" value="INTEGRAL MEMBRANE PROTEIN-RELATED"/>
    <property type="match status" value="1"/>
</dbReference>
<evidence type="ECO:0000259" key="7">
    <source>
        <dbReference type="Pfam" id="PF00482"/>
    </source>
</evidence>
<comment type="subcellular location">
    <subcellularLocation>
        <location evidence="1">Cell membrane</location>
        <topology evidence="1">Multi-pass membrane protein</topology>
    </subcellularLocation>
</comment>
<feature type="transmembrane region" description="Helical" evidence="6">
    <location>
        <begin position="89"/>
        <end position="111"/>
    </location>
</feature>
<dbReference type="PANTHER" id="PTHR35007:SF1">
    <property type="entry name" value="PILUS ASSEMBLY PROTEIN"/>
    <property type="match status" value="1"/>
</dbReference>
<reference evidence="8 9" key="1">
    <citation type="submission" date="2017-01" db="EMBL/GenBank/DDBJ databases">
        <authorList>
            <person name="Varghese N."/>
            <person name="Submissions S."/>
        </authorList>
    </citation>
    <scope>NUCLEOTIDE SEQUENCE [LARGE SCALE GENOMIC DNA]</scope>
    <source>
        <strain evidence="8 9">ATCC 35905</strain>
    </source>
</reference>
<accession>A0A8G2FLP2</accession>
<keyword evidence="9" id="KW-1185">Reference proteome</keyword>
<evidence type="ECO:0000256" key="3">
    <source>
        <dbReference type="ARBA" id="ARBA00022692"/>
    </source>
</evidence>
<feature type="transmembrane region" description="Helical" evidence="6">
    <location>
        <begin position="117"/>
        <end position="136"/>
    </location>
</feature>
<keyword evidence="4 6" id="KW-1133">Transmembrane helix</keyword>
<evidence type="ECO:0000256" key="6">
    <source>
        <dbReference type="SAM" id="Phobius"/>
    </source>
</evidence>
<evidence type="ECO:0000256" key="2">
    <source>
        <dbReference type="ARBA" id="ARBA00022475"/>
    </source>
</evidence>
<evidence type="ECO:0000313" key="9">
    <source>
        <dbReference type="Proteomes" id="UP000186308"/>
    </source>
</evidence>
<feature type="domain" description="Type II secretion system protein GspF" evidence="7">
    <location>
        <begin position="150"/>
        <end position="270"/>
    </location>
</feature>
<dbReference type="InterPro" id="IPR042094">
    <property type="entry name" value="T2SS_GspF_sf"/>
</dbReference>
<name>A0A8G2FLP2_ACIRU</name>
<dbReference type="AlphaFoldDB" id="A0A8G2FLP2"/>
<comment type="caution">
    <text evidence="8">The sequence shown here is derived from an EMBL/GenBank/DDBJ whole genome shotgun (WGS) entry which is preliminary data.</text>
</comment>
<evidence type="ECO:0000256" key="1">
    <source>
        <dbReference type="ARBA" id="ARBA00004651"/>
    </source>
</evidence>
<organism evidence="8 9">
    <name type="scientific">Acidiphilium rubrum</name>
    <dbReference type="NCBI Taxonomy" id="526"/>
    <lineage>
        <taxon>Bacteria</taxon>
        <taxon>Pseudomonadati</taxon>
        <taxon>Pseudomonadota</taxon>
        <taxon>Alphaproteobacteria</taxon>
        <taxon>Acetobacterales</taxon>
        <taxon>Acidocellaceae</taxon>
        <taxon>Acidiphilium</taxon>
    </lineage>
</organism>
<gene>
    <name evidence="8" type="ORF">SAMN05421828_12817</name>
</gene>
<proteinExistence type="predicted"/>
<keyword evidence="2" id="KW-1003">Cell membrane</keyword>
<sequence>MSHLPLLLAVSLIMTAGLVLVGLNVWQADRAQRRLAGRLDRVTNGLVIVETEEKPKAINPFARFLAPLAKLLQVFGIDLLRAPDYPAPWWVILLVSIGAARVVVMLITMVVGSIGLLMWPLMSIVIARSVFGTIHAKRSSALLNQFPDTLATIVRCVRVGIPVQEALRIIGRDMPKPTGAEFTRIADQVAIGTPLDQALRSLAERSRLAEYGFFATALSLQARAGGGLAQTLETLSDVIRKRVAMKARGYAMAAEARTSALILGAIPIVAGLGIELIQPKYLNVLFTTQKGHVIFGGAVCMLVMGTLTMRSIIRRSLS</sequence>
<dbReference type="Pfam" id="PF00482">
    <property type="entry name" value="T2SSF"/>
    <property type="match status" value="1"/>
</dbReference>
<keyword evidence="3 6" id="KW-0812">Transmembrane</keyword>
<evidence type="ECO:0000313" key="8">
    <source>
        <dbReference type="EMBL" id="SIR39152.1"/>
    </source>
</evidence>
<dbReference type="InterPro" id="IPR018076">
    <property type="entry name" value="T2SS_GspF_dom"/>
</dbReference>
<dbReference type="GO" id="GO:0005886">
    <property type="term" value="C:plasma membrane"/>
    <property type="evidence" value="ECO:0007669"/>
    <property type="project" value="UniProtKB-SubCell"/>
</dbReference>
<feature type="transmembrane region" description="Helical" evidence="6">
    <location>
        <begin position="250"/>
        <end position="274"/>
    </location>
</feature>
<feature type="transmembrane region" description="Helical" evidence="6">
    <location>
        <begin position="6"/>
        <end position="26"/>
    </location>
</feature>
<protein>
    <submittedName>
        <fullName evidence="8">Tight adherence protein B</fullName>
    </submittedName>
</protein>
<dbReference type="Gene3D" id="1.20.81.30">
    <property type="entry name" value="Type II secretion system (T2SS), domain F"/>
    <property type="match status" value="1"/>
</dbReference>
<evidence type="ECO:0000256" key="5">
    <source>
        <dbReference type="ARBA" id="ARBA00023136"/>
    </source>
</evidence>
<feature type="transmembrane region" description="Helical" evidence="6">
    <location>
        <begin position="294"/>
        <end position="313"/>
    </location>
</feature>